<keyword evidence="1" id="KW-0732">Signal</keyword>
<dbReference type="EMBL" id="QXFU01000512">
    <property type="protein sequence ID" value="KAE9031750.1"/>
    <property type="molecule type" value="Genomic_DNA"/>
</dbReference>
<evidence type="ECO:0000313" key="4">
    <source>
        <dbReference type="EMBL" id="KAE9341783.1"/>
    </source>
</evidence>
<dbReference type="AlphaFoldDB" id="A0A6A3MW76"/>
<sequence length="54" mass="6090">MISCFLSCVQVLTIVLYCFQNEEWEVDGWFTAAGPSSSRLNFPANCSSLYGFRT</sequence>
<evidence type="ECO:0000313" key="7">
    <source>
        <dbReference type="Proteomes" id="UP000435112"/>
    </source>
</evidence>
<evidence type="ECO:0000313" key="3">
    <source>
        <dbReference type="EMBL" id="KAE9035419.1"/>
    </source>
</evidence>
<dbReference type="EMBL" id="QXFT01000517">
    <property type="protein sequence ID" value="KAE9341783.1"/>
    <property type="molecule type" value="Genomic_DNA"/>
</dbReference>
<dbReference type="Proteomes" id="UP000434957">
    <property type="component" value="Unassembled WGS sequence"/>
</dbReference>
<reference evidence="5 7" key="1">
    <citation type="submission" date="2018-09" db="EMBL/GenBank/DDBJ databases">
        <title>Genomic investigation of the strawberry pathogen Phytophthora fragariae indicates pathogenicity is determined by transcriptional variation in three key races.</title>
        <authorList>
            <person name="Adams T.M."/>
            <person name="Armitage A.D."/>
            <person name="Sobczyk M.K."/>
            <person name="Bates H.J."/>
            <person name="Dunwell J.M."/>
            <person name="Nellist C.F."/>
            <person name="Harrison R.J."/>
        </authorList>
    </citation>
    <scope>NUCLEOTIDE SEQUENCE [LARGE SCALE GENOMIC DNA]</scope>
    <source>
        <strain evidence="3 5">SCRP249</strain>
        <strain evidence="2 7">SCRP324</strain>
        <strain evidence="4 6">SCRP333</strain>
    </source>
</reference>
<protein>
    <submittedName>
        <fullName evidence="3">Uncharacterized protein</fullName>
    </submittedName>
</protein>
<feature type="chain" id="PRO_5036380180" evidence="1">
    <location>
        <begin position="21"/>
        <end position="54"/>
    </location>
</feature>
<dbReference type="EMBL" id="QXFV01000512">
    <property type="protein sequence ID" value="KAE9035419.1"/>
    <property type="molecule type" value="Genomic_DNA"/>
</dbReference>
<gene>
    <name evidence="3" type="ORF">PR001_g9309</name>
    <name evidence="2" type="ORF">PR002_g9524</name>
    <name evidence="4" type="ORF">PR003_g9793</name>
</gene>
<evidence type="ECO:0000313" key="5">
    <source>
        <dbReference type="Proteomes" id="UP000429607"/>
    </source>
</evidence>
<proteinExistence type="predicted"/>
<accession>A0A6A3MW76</accession>
<name>A0A6A3MW76_9STRA</name>
<keyword evidence="6" id="KW-1185">Reference proteome</keyword>
<evidence type="ECO:0000313" key="2">
    <source>
        <dbReference type="EMBL" id="KAE9031750.1"/>
    </source>
</evidence>
<comment type="caution">
    <text evidence="3">The sequence shown here is derived from an EMBL/GenBank/DDBJ whole genome shotgun (WGS) entry which is preliminary data.</text>
</comment>
<dbReference type="Proteomes" id="UP000435112">
    <property type="component" value="Unassembled WGS sequence"/>
</dbReference>
<organism evidence="3 5">
    <name type="scientific">Phytophthora rubi</name>
    <dbReference type="NCBI Taxonomy" id="129364"/>
    <lineage>
        <taxon>Eukaryota</taxon>
        <taxon>Sar</taxon>
        <taxon>Stramenopiles</taxon>
        <taxon>Oomycota</taxon>
        <taxon>Peronosporomycetes</taxon>
        <taxon>Peronosporales</taxon>
        <taxon>Peronosporaceae</taxon>
        <taxon>Phytophthora</taxon>
    </lineage>
</organism>
<feature type="signal peptide" evidence="1">
    <location>
        <begin position="1"/>
        <end position="20"/>
    </location>
</feature>
<dbReference type="Proteomes" id="UP000429607">
    <property type="component" value="Unassembled WGS sequence"/>
</dbReference>
<evidence type="ECO:0000313" key="6">
    <source>
        <dbReference type="Proteomes" id="UP000434957"/>
    </source>
</evidence>
<evidence type="ECO:0000256" key="1">
    <source>
        <dbReference type="SAM" id="SignalP"/>
    </source>
</evidence>